<dbReference type="AlphaFoldDB" id="A0A5C6UMR3"/>
<dbReference type="CDD" id="cd01638">
    <property type="entry name" value="CysQ"/>
    <property type="match status" value="1"/>
</dbReference>
<comment type="catalytic activity">
    <reaction evidence="1">
        <text>adenosine 3',5'-bisphosphate + H2O = AMP + phosphate</text>
        <dbReference type="Rhea" id="RHEA:10040"/>
        <dbReference type="ChEBI" id="CHEBI:15377"/>
        <dbReference type="ChEBI" id="CHEBI:43474"/>
        <dbReference type="ChEBI" id="CHEBI:58343"/>
        <dbReference type="ChEBI" id="CHEBI:456215"/>
        <dbReference type="EC" id="3.1.3.7"/>
    </reaction>
</comment>
<evidence type="ECO:0000313" key="7">
    <source>
        <dbReference type="EMBL" id="TXC74229.1"/>
    </source>
</evidence>
<protein>
    <recommendedName>
        <fullName evidence="4">3'(2'),5-bisphosphonucleoside 3'(2')-phosphohydrolase</fullName>
    </recommendedName>
    <alternativeName>
        <fullName evidence="5">DPNPase</fullName>
    </alternativeName>
</protein>
<dbReference type="Pfam" id="PF00459">
    <property type="entry name" value="Inositol_P"/>
    <property type="match status" value="1"/>
</dbReference>
<dbReference type="PROSITE" id="PS00629">
    <property type="entry name" value="IMP_1"/>
    <property type="match status" value="1"/>
</dbReference>
<evidence type="ECO:0000256" key="4">
    <source>
        <dbReference type="ARBA" id="ARBA00041694"/>
    </source>
</evidence>
<dbReference type="RefSeq" id="WP_147122174.1">
    <property type="nucleotide sequence ID" value="NZ_VOPY01000001.1"/>
</dbReference>
<dbReference type="PANTHER" id="PTHR43028">
    <property type="entry name" value="3'(2'),5'-BISPHOSPHATE NUCLEOTIDASE 1"/>
    <property type="match status" value="1"/>
</dbReference>
<evidence type="ECO:0000256" key="1">
    <source>
        <dbReference type="ARBA" id="ARBA00001625"/>
    </source>
</evidence>
<dbReference type="GO" id="GO:0000103">
    <property type="term" value="P:sulfate assimilation"/>
    <property type="evidence" value="ECO:0007669"/>
    <property type="project" value="TreeGrafter"/>
</dbReference>
<keyword evidence="8" id="KW-1185">Reference proteome</keyword>
<dbReference type="InterPro" id="IPR000760">
    <property type="entry name" value="Inositol_monophosphatase-like"/>
</dbReference>
<feature type="binding site" evidence="6">
    <location>
        <position position="79"/>
    </location>
    <ligand>
        <name>Mg(2+)</name>
        <dbReference type="ChEBI" id="CHEBI:18420"/>
        <label>1</label>
        <note>catalytic</note>
    </ligand>
</feature>
<comment type="caution">
    <text evidence="7">The sequence shown here is derived from an EMBL/GenBank/DDBJ whole genome shotgun (WGS) entry which is preliminary data.</text>
</comment>
<comment type="cofactor">
    <cofactor evidence="6">
        <name>Mg(2+)</name>
        <dbReference type="ChEBI" id="CHEBI:18420"/>
    </cofactor>
</comment>
<feature type="binding site" evidence="6">
    <location>
        <position position="61"/>
    </location>
    <ligand>
        <name>Mg(2+)</name>
        <dbReference type="ChEBI" id="CHEBI:18420"/>
        <label>1</label>
        <note>catalytic</note>
    </ligand>
</feature>
<dbReference type="GO" id="GO:0046872">
    <property type="term" value="F:metal ion binding"/>
    <property type="evidence" value="ECO:0007669"/>
    <property type="project" value="UniProtKB-KW"/>
</dbReference>
<dbReference type="GO" id="GO:0008441">
    <property type="term" value="F:3'(2'),5'-bisphosphate nucleotidase activity"/>
    <property type="evidence" value="ECO:0007669"/>
    <property type="project" value="UniProtKB-EC"/>
</dbReference>
<dbReference type="EMBL" id="VOPY01000001">
    <property type="protein sequence ID" value="TXC74229.1"/>
    <property type="molecule type" value="Genomic_DNA"/>
</dbReference>
<dbReference type="OrthoDB" id="9785695at2"/>
<keyword evidence="2 6" id="KW-0479">Metal-binding</keyword>
<reference evidence="7 8" key="1">
    <citation type="submission" date="2019-08" db="EMBL/GenBank/DDBJ databases">
        <title>Sphingorhabdus soil sp. nov., isolated from arctic soil.</title>
        <authorList>
            <person name="Liu Y."/>
        </authorList>
    </citation>
    <scope>NUCLEOTIDE SEQUENCE [LARGE SCALE GENOMIC DNA]</scope>
    <source>
        <strain evidence="7 8">D-2Q-5-6</strain>
    </source>
</reference>
<feature type="binding site" evidence="6">
    <location>
        <position position="190"/>
    </location>
    <ligand>
        <name>Mg(2+)</name>
        <dbReference type="ChEBI" id="CHEBI:18420"/>
        <label>1</label>
        <note>catalytic</note>
    </ligand>
</feature>
<dbReference type="Proteomes" id="UP000321129">
    <property type="component" value="Unassembled WGS sequence"/>
</dbReference>
<evidence type="ECO:0000313" key="8">
    <source>
        <dbReference type="Proteomes" id="UP000321129"/>
    </source>
</evidence>
<keyword evidence="3 6" id="KW-0460">Magnesium</keyword>
<dbReference type="PANTHER" id="PTHR43028:SF5">
    <property type="entry name" value="3'(2'),5'-BISPHOSPHATE NUCLEOTIDASE 1"/>
    <property type="match status" value="1"/>
</dbReference>
<organism evidence="7 8">
    <name type="scientific">Flavisphingopyxis soli</name>
    <dbReference type="NCBI Taxonomy" id="2601267"/>
    <lineage>
        <taxon>Bacteria</taxon>
        <taxon>Pseudomonadati</taxon>
        <taxon>Pseudomonadota</taxon>
        <taxon>Alphaproteobacteria</taxon>
        <taxon>Sphingomonadales</taxon>
        <taxon>Sphingopyxidaceae</taxon>
        <taxon>Flavisphingopyxis</taxon>
    </lineage>
</organism>
<sequence length="247" mass="26143">MTDLVDFAASVARAAGDLLLRIRERGDLAGRALGDRGDAEANALILAMISERYPDDAILSEESRDDLARLDCRRLWIIDPLDGTREYREGRNDWAVHIGLAIDGAAAVGAVALPAESLIFASSSDLPRPDPKKSRNIVVSRTRPPAIATTIADALGATIIAMGSAGAKAMAVVRGDADIYLHEGGQHEWDNCAPVAVAQAAGLHCSTLTGAPLAYNQREPTTPTLLICRAELASEVLALIDRDGSPE</sequence>
<evidence type="ECO:0000256" key="3">
    <source>
        <dbReference type="ARBA" id="ARBA00022842"/>
    </source>
</evidence>
<dbReference type="InterPro" id="IPR050725">
    <property type="entry name" value="CysQ/Inositol_MonoPase"/>
</dbReference>
<proteinExistence type="predicted"/>
<evidence type="ECO:0000256" key="6">
    <source>
        <dbReference type="PIRSR" id="PIRSR600760-2"/>
    </source>
</evidence>
<name>A0A5C6UMR3_9SPHN</name>
<accession>A0A5C6UMR3</accession>
<evidence type="ECO:0000256" key="5">
    <source>
        <dbReference type="ARBA" id="ARBA00042530"/>
    </source>
</evidence>
<evidence type="ECO:0000256" key="2">
    <source>
        <dbReference type="ARBA" id="ARBA00022723"/>
    </source>
</evidence>
<dbReference type="Gene3D" id="3.40.190.80">
    <property type="match status" value="1"/>
</dbReference>
<gene>
    <name evidence="7" type="ORF">FSZ31_05860</name>
</gene>
<dbReference type="InterPro" id="IPR020583">
    <property type="entry name" value="Inositol_monoP_metal-BS"/>
</dbReference>
<feature type="binding site" evidence="6">
    <location>
        <position position="81"/>
    </location>
    <ligand>
        <name>Mg(2+)</name>
        <dbReference type="ChEBI" id="CHEBI:18420"/>
        <label>1</label>
        <note>catalytic</note>
    </ligand>
</feature>
<feature type="binding site" evidence="6">
    <location>
        <position position="82"/>
    </location>
    <ligand>
        <name>Mg(2+)</name>
        <dbReference type="ChEBI" id="CHEBI:18420"/>
        <label>1</label>
        <note>catalytic</note>
    </ligand>
</feature>
<dbReference type="Gene3D" id="3.30.540.10">
    <property type="entry name" value="Fructose-1,6-Bisphosphatase, subunit A, domain 1"/>
    <property type="match status" value="1"/>
</dbReference>
<dbReference type="SUPFAM" id="SSF56655">
    <property type="entry name" value="Carbohydrate phosphatase"/>
    <property type="match status" value="1"/>
</dbReference>
<dbReference type="GO" id="GO:0050427">
    <property type="term" value="P:3'-phosphoadenosine 5'-phosphosulfate metabolic process"/>
    <property type="evidence" value="ECO:0007669"/>
    <property type="project" value="TreeGrafter"/>
</dbReference>